<evidence type="ECO:0000313" key="2">
    <source>
        <dbReference type="EMBL" id="TYB80044.1"/>
    </source>
</evidence>
<evidence type="ECO:0008006" key="4">
    <source>
        <dbReference type="Google" id="ProtNLM"/>
    </source>
</evidence>
<keyword evidence="3" id="KW-1185">Reference proteome</keyword>
<dbReference type="Proteomes" id="UP000322080">
    <property type="component" value="Unassembled WGS sequence"/>
</dbReference>
<sequence length="234" mass="24437">MAAGEVSRAARRVGVAAALVTALSVVAAIPLLVPARSGPFCLEDCVSYPYADIARFWPGDYLWMWPAAIAPLALMVLGAAMIELAGPGRRVFAIAGFGFATAAAATLGIAYLSQIEVVQPSLLAGETDGIALLTQYNDHGLFIALEEFGYLMLAPAIAGIAMAPAPIGRAAALARWAGWINLAAVLGSFVFITVTMGVARSYRFEVVSIVTDWLALVVVGGALAWGLSRSRSRP</sequence>
<protein>
    <recommendedName>
        <fullName evidence="4">DUF4386 family protein</fullName>
    </recommendedName>
</protein>
<dbReference type="RefSeq" id="WP_148379283.1">
    <property type="nucleotide sequence ID" value="NZ_VSIY01000014.1"/>
</dbReference>
<organism evidence="2 3">
    <name type="scientific">Maritimibacter fusiformis</name>
    <dbReference type="NCBI Taxonomy" id="2603819"/>
    <lineage>
        <taxon>Bacteria</taxon>
        <taxon>Pseudomonadati</taxon>
        <taxon>Pseudomonadota</taxon>
        <taxon>Alphaproteobacteria</taxon>
        <taxon>Rhodobacterales</taxon>
        <taxon>Roseobacteraceae</taxon>
        <taxon>Maritimibacter</taxon>
    </lineage>
</organism>
<evidence type="ECO:0000256" key="1">
    <source>
        <dbReference type="SAM" id="Phobius"/>
    </source>
</evidence>
<dbReference type="AlphaFoldDB" id="A0A5D0RHT5"/>
<name>A0A5D0RHT5_9RHOB</name>
<proteinExistence type="predicted"/>
<feature type="transmembrane region" description="Helical" evidence="1">
    <location>
        <begin position="179"/>
        <end position="200"/>
    </location>
</feature>
<accession>A0A5D0RHT5</accession>
<keyword evidence="1" id="KW-1133">Transmembrane helix</keyword>
<comment type="caution">
    <text evidence="2">The sequence shown here is derived from an EMBL/GenBank/DDBJ whole genome shotgun (WGS) entry which is preliminary data.</text>
</comment>
<gene>
    <name evidence="2" type="ORF">FVF75_14515</name>
</gene>
<dbReference type="EMBL" id="VSIY01000014">
    <property type="protein sequence ID" value="TYB80044.1"/>
    <property type="molecule type" value="Genomic_DNA"/>
</dbReference>
<feature type="transmembrane region" description="Helical" evidence="1">
    <location>
        <begin position="206"/>
        <end position="227"/>
    </location>
</feature>
<feature type="transmembrane region" description="Helical" evidence="1">
    <location>
        <begin position="148"/>
        <end position="167"/>
    </location>
</feature>
<feature type="transmembrane region" description="Helical" evidence="1">
    <location>
        <begin position="91"/>
        <end position="112"/>
    </location>
</feature>
<keyword evidence="1" id="KW-0472">Membrane</keyword>
<evidence type="ECO:0000313" key="3">
    <source>
        <dbReference type="Proteomes" id="UP000322080"/>
    </source>
</evidence>
<feature type="transmembrane region" description="Helical" evidence="1">
    <location>
        <begin position="61"/>
        <end position="84"/>
    </location>
</feature>
<keyword evidence="1" id="KW-0812">Transmembrane</keyword>
<reference evidence="2 3" key="1">
    <citation type="submission" date="2019-08" db="EMBL/GenBank/DDBJ databases">
        <title>Identification of a novel species of the genus Boseongicola.</title>
        <authorList>
            <person name="Zhang X.-Q."/>
        </authorList>
    </citation>
    <scope>NUCLEOTIDE SEQUENCE [LARGE SCALE GENOMIC DNA]</scope>
    <source>
        <strain evidence="2 3">HY14</strain>
    </source>
</reference>